<keyword evidence="5 12" id="KW-0067">ATP-binding</keyword>
<dbReference type="PROSITE" id="PS51198">
    <property type="entry name" value="UVRD_HELICASE_ATP_BIND"/>
    <property type="match status" value="1"/>
</dbReference>
<keyword evidence="7" id="KW-0413">Isomerase</keyword>
<dbReference type="InterPro" id="IPR013986">
    <property type="entry name" value="DExx_box_DNA_helicase_dom_sf"/>
</dbReference>
<keyword evidence="3 12" id="KW-0378">Hydrolase</keyword>
<dbReference type="GO" id="GO:0000725">
    <property type="term" value="P:recombinational repair"/>
    <property type="evidence" value="ECO:0007669"/>
    <property type="project" value="TreeGrafter"/>
</dbReference>
<evidence type="ECO:0000256" key="7">
    <source>
        <dbReference type="ARBA" id="ARBA00023235"/>
    </source>
</evidence>
<evidence type="ECO:0000256" key="3">
    <source>
        <dbReference type="ARBA" id="ARBA00022801"/>
    </source>
</evidence>
<dbReference type="EC" id="5.6.2.4" evidence="9"/>
<keyword evidence="6" id="KW-0238">DNA-binding</keyword>
<dbReference type="eggNOG" id="COG0210">
    <property type="taxonomic scope" value="Bacteria"/>
</dbReference>
<feature type="domain" description="UvrD-like helicase ATP-binding" evidence="13">
    <location>
        <begin position="7"/>
        <end position="280"/>
    </location>
</feature>
<dbReference type="Gene3D" id="1.10.10.160">
    <property type="match status" value="1"/>
</dbReference>
<dbReference type="PANTHER" id="PTHR11070">
    <property type="entry name" value="UVRD / RECB / PCRA DNA HELICASE FAMILY MEMBER"/>
    <property type="match status" value="1"/>
</dbReference>
<dbReference type="Pfam" id="PF00580">
    <property type="entry name" value="UvrD-helicase"/>
    <property type="match status" value="1"/>
</dbReference>
<reference evidence="14 15" key="1">
    <citation type="submission" date="2013-07" db="EMBL/GenBank/DDBJ databases">
        <title>Completed genome of Sphingomonas sanxanigenens NX02.</title>
        <authorList>
            <person name="Ma T."/>
            <person name="Huang H."/>
            <person name="Wu M."/>
            <person name="Li X."/>
            <person name="Li G."/>
        </authorList>
    </citation>
    <scope>NUCLEOTIDE SEQUENCE [LARGE SCALE GENOMIC DNA]</scope>
    <source>
        <strain evidence="14 15">NX02</strain>
    </source>
</reference>
<evidence type="ECO:0000256" key="1">
    <source>
        <dbReference type="ARBA" id="ARBA00009922"/>
    </source>
</evidence>
<dbReference type="InterPro" id="IPR027417">
    <property type="entry name" value="P-loop_NTPase"/>
</dbReference>
<accession>W0A9R9</accession>
<evidence type="ECO:0000256" key="8">
    <source>
        <dbReference type="ARBA" id="ARBA00034617"/>
    </source>
</evidence>
<evidence type="ECO:0000256" key="5">
    <source>
        <dbReference type="ARBA" id="ARBA00022840"/>
    </source>
</evidence>
<protein>
    <recommendedName>
        <fullName evidence="9">DNA 3'-5' helicase</fullName>
        <ecNumber evidence="9">5.6.2.4</ecNumber>
    </recommendedName>
    <alternativeName>
        <fullName evidence="10">DNA 3'-5' helicase II</fullName>
    </alternativeName>
</protein>
<name>W0A9R9_9SPHN</name>
<feature type="binding site" evidence="12">
    <location>
        <begin position="28"/>
        <end position="35"/>
    </location>
    <ligand>
        <name>ATP</name>
        <dbReference type="ChEBI" id="CHEBI:30616"/>
    </ligand>
</feature>
<evidence type="ECO:0000313" key="15">
    <source>
        <dbReference type="Proteomes" id="UP000018851"/>
    </source>
</evidence>
<gene>
    <name evidence="14" type="ORF">NX02_06615</name>
</gene>
<dbReference type="HOGENOM" id="CLU_004585_6_5_5"/>
<evidence type="ECO:0000256" key="11">
    <source>
        <dbReference type="ARBA" id="ARBA00048988"/>
    </source>
</evidence>
<dbReference type="Proteomes" id="UP000018851">
    <property type="component" value="Chromosome"/>
</dbReference>
<dbReference type="InterPro" id="IPR014016">
    <property type="entry name" value="UvrD-like_ATP-bd"/>
</dbReference>
<evidence type="ECO:0000256" key="9">
    <source>
        <dbReference type="ARBA" id="ARBA00034808"/>
    </source>
</evidence>
<keyword evidence="2 12" id="KW-0547">Nucleotide-binding</keyword>
<comment type="similarity">
    <text evidence="1">Belongs to the helicase family. UvrD subfamily.</text>
</comment>
<dbReference type="PATRIC" id="fig|1123269.5.peg.1283"/>
<keyword evidence="4 12" id="KW-0347">Helicase</keyword>
<evidence type="ECO:0000256" key="10">
    <source>
        <dbReference type="ARBA" id="ARBA00034923"/>
    </source>
</evidence>
<evidence type="ECO:0000259" key="13">
    <source>
        <dbReference type="PROSITE" id="PS51198"/>
    </source>
</evidence>
<comment type="catalytic activity">
    <reaction evidence="8">
        <text>Couples ATP hydrolysis with the unwinding of duplex DNA by translocating in the 3'-5' direction.</text>
        <dbReference type="EC" id="5.6.2.4"/>
    </reaction>
</comment>
<dbReference type="KEGG" id="ssan:NX02_06615"/>
<dbReference type="GO" id="GO:0043138">
    <property type="term" value="F:3'-5' DNA helicase activity"/>
    <property type="evidence" value="ECO:0007669"/>
    <property type="project" value="UniProtKB-EC"/>
</dbReference>
<dbReference type="InterPro" id="IPR014017">
    <property type="entry name" value="DNA_helicase_UvrD-like_C"/>
</dbReference>
<organism evidence="14 15">
    <name type="scientific">Sphingomonas sanxanigenens DSM 19645 = NX02</name>
    <dbReference type="NCBI Taxonomy" id="1123269"/>
    <lineage>
        <taxon>Bacteria</taxon>
        <taxon>Pseudomonadati</taxon>
        <taxon>Pseudomonadota</taxon>
        <taxon>Alphaproteobacteria</taxon>
        <taxon>Sphingomonadales</taxon>
        <taxon>Sphingomonadaceae</taxon>
        <taxon>Sphingomonas</taxon>
    </lineage>
</organism>
<keyword evidence="15" id="KW-1185">Reference proteome</keyword>
<dbReference type="PANTHER" id="PTHR11070:SF2">
    <property type="entry name" value="ATP-DEPENDENT DNA HELICASE SRS2"/>
    <property type="match status" value="1"/>
</dbReference>
<dbReference type="GO" id="GO:0016887">
    <property type="term" value="F:ATP hydrolysis activity"/>
    <property type="evidence" value="ECO:0007669"/>
    <property type="project" value="RHEA"/>
</dbReference>
<evidence type="ECO:0000256" key="12">
    <source>
        <dbReference type="PROSITE-ProRule" id="PRU00560"/>
    </source>
</evidence>
<proteinExistence type="inferred from homology"/>
<comment type="catalytic activity">
    <reaction evidence="11">
        <text>ATP + H2O = ADP + phosphate + H(+)</text>
        <dbReference type="Rhea" id="RHEA:13065"/>
        <dbReference type="ChEBI" id="CHEBI:15377"/>
        <dbReference type="ChEBI" id="CHEBI:15378"/>
        <dbReference type="ChEBI" id="CHEBI:30616"/>
        <dbReference type="ChEBI" id="CHEBI:43474"/>
        <dbReference type="ChEBI" id="CHEBI:456216"/>
        <dbReference type="EC" id="5.6.2.4"/>
    </reaction>
</comment>
<evidence type="ECO:0000313" key="14">
    <source>
        <dbReference type="EMBL" id="AHE53053.1"/>
    </source>
</evidence>
<dbReference type="InterPro" id="IPR000212">
    <property type="entry name" value="DNA_helicase_UvrD/REP"/>
</dbReference>
<dbReference type="GO" id="GO:0005524">
    <property type="term" value="F:ATP binding"/>
    <property type="evidence" value="ECO:0007669"/>
    <property type="project" value="UniProtKB-UniRule"/>
</dbReference>
<dbReference type="Gene3D" id="3.40.50.300">
    <property type="entry name" value="P-loop containing nucleotide triphosphate hydrolases"/>
    <property type="match status" value="2"/>
</dbReference>
<sequence length="611" mass="68808">MVFVWNKDDLNDEQVDAIRHPGSVFLSACPGSGKTRALTYKIALELSRLESEKQWVVAITYTHRAAEEIEERIERLGVDTSRLWIGTIHSFCLDWMLRPYGILHDQLKYGFRVVDQHESERRLEELGSQMRPRVAPAICGYYFTTNGVVLAAPAHSQASVHAVLEAFWEGLRDERRIDFEMILLYAWELVRDNPTISILLSSIFKFILVDEVQDTKEIQYAIVASILRAGAGRTLAFLVGDANQSIFTSLGGYAMPRGDFQQLSGVAMAHKSLSINYRSSDRIVQYYSNYHVAPAVVTAEGAFKEYPSKISFDQQIAHQGFEDEIVRLIRYNIEQLQIPPNQICIVGPWWMSLAALTRRLMAAMPDQSFDGPGMAPFARDQDNFWYKVARLALTEPSPRLFIRRLRWAGEVLADLHHAGVMLPNVTRRDILRICNTIQIASQDGLEFLRLFFEEFSSGVGFNPTAYVMLAEHHETFFARSERQIERLLASGVQGVNDIAMFRRTFASRTGITISTIHGVKGLEFDTVIAFALLQGMVPHFAEPNPEESAKKLLYVICSRPRKNLHLIAETGRVDGRGDPYVCTTVLAACRHAYDQIAADAGAGADVEPADL</sequence>
<dbReference type="OrthoDB" id="5461146at2"/>
<dbReference type="RefSeq" id="WP_025291329.1">
    <property type="nucleotide sequence ID" value="NZ_CP006644.1"/>
</dbReference>
<dbReference type="STRING" id="1123269.NX02_06615"/>
<evidence type="ECO:0000256" key="6">
    <source>
        <dbReference type="ARBA" id="ARBA00023125"/>
    </source>
</evidence>
<evidence type="ECO:0000256" key="2">
    <source>
        <dbReference type="ARBA" id="ARBA00022741"/>
    </source>
</evidence>
<dbReference type="AlphaFoldDB" id="W0A9R9"/>
<dbReference type="GO" id="GO:0003677">
    <property type="term" value="F:DNA binding"/>
    <property type="evidence" value="ECO:0007669"/>
    <property type="project" value="UniProtKB-KW"/>
</dbReference>
<evidence type="ECO:0000256" key="4">
    <source>
        <dbReference type="ARBA" id="ARBA00022806"/>
    </source>
</evidence>
<dbReference type="Pfam" id="PF13361">
    <property type="entry name" value="UvrD_C"/>
    <property type="match status" value="1"/>
</dbReference>
<dbReference type="EMBL" id="CP006644">
    <property type="protein sequence ID" value="AHE53053.1"/>
    <property type="molecule type" value="Genomic_DNA"/>
</dbReference>
<dbReference type="SUPFAM" id="SSF52540">
    <property type="entry name" value="P-loop containing nucleoside triphosphate hydrolases"/>
    <property type="match status" value="1"/>
</dbReference>